<name>A0A095Y589_9CORY</name>
<dbReference type="EMBL" id="JRNE01000042">
    <property type="protein sequence ID" value="KGF17196.1"/>
    <property type="molecule type" value="Genomic_DNA"/>
</dbReference>
<dbReference type="InterPro" id="IPR017208">
    <property type="entry name" value="UCP037442_abhydr"/>
</dbReference>
<protein>
    <recommendedName>
        <fullName evidence="1">Serine aminopeptidase S33 domain-containing protein</fullName>
    </recommendedName>
</protein>
<dbReference type="Pfam" id="PF12146">
    <property type="entry name" value="Hydrolase_4"/>
    <property type="match status" value="1"/>
</dbReference>
<comment type="caution">
    <text evidence="3">The sequence shown here is derived from an EMBL/GenBank/DDBJ whole genome shotgun (WGS) entry which is preliminary data.</text>
</comment>
<evidence type="ECO:0000313" key="2">
    <source>
        <dbReference type="EMBL" id="KGF17069.1"/>
    </source>
</evidence>
<accession>A0A095Y589</accession>
<dbReference type="SUPFAM" id="SSF53474">
    <property type="entry name" value="alpha/beta-Hydrolases"/>
    <property type="match status" value="1"/>
</dbReference>
<dbReference type="InterPro" id="IPR029058">
    <property type="entry name" value="AB_hydrolase_fold"/>
</dbReference>
<dbReference type="RefSeq" id="WP_035121555.1">
    <property type="nucleotide sequence ID" value="NZ_JRNE01000042.1"/>
</dbReference>
<dbReference type="PIRSF" id="PIRSF037442">
    <property type="entry name" value="UCP037442_abhydr"/>
    <property type="match status" value="1"/>
</dbReference>
<evidence type="ECO:0000313" key="3">
    <source>
        <dbReference type="EMBL" id="KGF17196.1"/>
    </source>
</evidence>
<gene>
    <name evidence="2" type="ORF">HMPREF1650_04895</name>
    <name evidence="3" type="ORF">HMPREF1650_05840</name>
</gene>
<evidence type="ECO:0000259" key="1">
    <source>
        <dbReference type="Pfam" id="PF12146"/>
    </source>
</evidence>
<dbReference type="InterPro" id="IPR022742">
    <property type="entry name" value="Hydrolase_4"/>
</dbReference>
<reference evidence="3 4" key="1">
    <citation type="submission" date="2014-07" db="EMBL/GenBank/DDBJ databases">
        <authorList>
            <person name="McCorrison J."/>
            <person name="Sanka R."/>
            <person name="Torralba M."/>
            <person name="Gillis M."/>
            <person name="Haft D.H."/>
            <person name="Methe B."/>
            <person name="Sutton G."/>
            <person name="Nelson K.E."/>
        </authorList>
    </citation>
    <scope>NUCLEOTIDE SEQUENCE [LARGE SCALE GENOMIC DNA]</scope>
    <source>
        <strain evidence="3 4">DNF00450</strain>
    </source>
</reference>
<dbReference type="EMBL" id="JRNE01000042">
    <property type="protein sequence ID" value="KGF17069.1"/>
    <property type="molecule type" value="Genomic_DNA"/>
</dbReference>
<sequence length="300" mass="33177">MYPEISPQESAPRPRRDVIIPAADGLLLRGTVFRPQDKPGAIRGVITVHGGTGVPEGFYHRLAEYVANQGLAVVTYAYRGTGRSGMKSDPENADIRMSDWITEDVRGVIDWAHDEFEGVPHFAVGHAVGGHGIAYAGPEGTFDAAALVNCRGMRISKVPSLVGKIRAFALFNIIGPISATLTGHIPASRWKLTQEPPLGVMRQWASWARKDDYFFSDPEFDFAARFARATQPFLSIRIPDDYWTEESSADLITDRLTGSAGVEKRQARPARGQGVGYGGYFRKGHEKEWNELIEWFESKV</sequence>
<dbReference type="eggNOG" id="COG4757">
    <property type="taxonomic scope" value="Bacteria"/>
</dbReference>
<dbReference type="Gene3D" id="3.40.50.1820">
    <property type="entry name" value="alpha/beta hydrolase"/>
    <property type="match status" value="1"/>
</dbReference>
<dbReference type="AlphaFoldDB" id="A0A095Y589"/>
<organism evidence="3 4">
    <name type="scientific">Corynebacterium freneyi DNF00450</name>
    <dbReference type="NCBI Taxonomy" id="1287475"/>
    <lineage>
        <taxon>Bacteria</taxon>
        <taxon>Bacillati</taxon>
        <taxon>Actinomycetota</taxon>
        <taxon>Actinomycetes</taxon>
        <taxon>Mycobacteriales</taxon>
        <taxon>Corynebacteriaceae</taxon>
        <taxon>Corynebacterium</taxon>
    </lineage>
</organism>
<proteinExistence type="predicted"/>
<dbReference type="Proteomes" id="UP000029548">
    <property type="component" value="Unassembled WGS sequence"/>
</dbReference>
<feature type="domain" description="Serine aminopeptidase S33" evidence="1">
    <location>
        <begin position="43"/>
        <end position="148"/>
    </location>
</feature>
<evidence type="ECO:0000313" key="4">
    <source>
        <dbReference type="Proteomes" id="UP000029548"/>
    </source>
</evidence>